<keyword evidence="2" id="KW-0472">Membrane</keyword>
<feature type="region of interest" description="Disordered" evidence="1">
    <location>
        <begin position="165"/>
        <end position="202"/>
    </location>
</feature>
<proteinExistence type="predicted"/>
<dbReference type="EMBL" id="LN902845">
    <property type="protein sequence ID" value="CUT99066.1"/>
    <property type="molecule type" value="Genomic_DNA"/>
</dbReference>
<dbReference type="AlphaFoldDB" id="U6HPY6"/>
<feature type="transmembrane region" description="Helical" evidence="2">
    <location>
        <begin position="118"/>
        <end position="140"/>
    </location>
</feature>
<sequence length="285" mass="31733">MPPFVLLLDRGTGTVAERCVRQTARISRVVTAFAAAMTRRSDKSRSPSANTIREEKVDAAHSLQALTLRNLLKHRKRRQLRKRIRILLNLVVCQMLPLLMLILGVVFCFVGALGHLHLLLSSGCVLLICSVGLILQSCFWSRSQPNKFTMNEILRVVAMEESQSDQKINEAEGEVSKKEAKEEGEGREENTTESPRQPSRKSVGLLEVRRLSLAMTRVASELRHAANQNAVAMAPAGLAQGFSLGGHPTTIGPMDYGRGAINWYGNFSVSELTHMRRLSQWQNFT</sequence>
<evidence type="ECO:0008006" key="5">
    <source>
        <dbReference type="Google" id="ProtNLM"/>
    </source>
</evidence>
<keyword evidence="2" id="KW-1133">Transmembrane helix</keyword>
<evidence type="ECO:0000313" key="3">
    <source>
        <dbReference type="EMBL" id="CUT99063.1"/>
    </source>
</evidence>
<protein>
    <recommendedName>
        <fullName evidence="5">Transmembrane protein</fullName>
    </recommendedName>
</protein>
<reference evidence="3" key="2">
    <citation type="submission" date="2015-11" db="EMBL/GenBank/DDBJ databases">
        <authorList>
            <person name="Zhang Y."/>
            <person name="Guo Z."/>
        </authorList>
    </citation>
    <scope>NUCLEOTIDE SEQUENCE</scope>
</reference>
<keyword evidence="2" id="KW-0812">Transmembrane</keyword>
<evidence type="ECO:0000256" key="1">
    <source>
        <dbReference type="SAM" id="MobiDB-lite"/>
    </source>
</evidence>
<feature type="transmembrane region" description="Helical" evidence="2">
    <location>
        <begin position="86"/>
        <end position="112"/>
    </location>
</feature>
<accession>U6HPY6</accession>
<feature type="compositionally biased region" description="Basic and acidic residues" evidence="1">
    <location>
        <begin position="167"/>
        <end position="190"/>
    </location>
</feature>
<evidence type="ECO:0000256" key="2">
    <source>
        <dbReference type="SAM" id="Phobius"/>
    </source>
</evidence>
<reference evidence="3" key="1">
    <citation type="journal article" date="2013" name="Nature">
        <title>The genomes of four tapeworm species reveal adaptations to parasitism.</title>
        <authorList>
            <person name="Tsai I.J."/>
            <person name="Zarowiecki M."/>
            <person name="Holroyd N."/>
            <person name="Garciarrubio A."/>
            <person name="Sanchez-Flores A."/>
            <person name="Brooks K.L."/>
            <person name="Tracey A."/>
            <person name="Bobes R.J."/>
            <person name="Fragoso G."/>
            <person name="Sciutto E."/>
            <person name="Aslett M."/>
            <person name="Beasley H."/>
            <person name="Bennett H.M."/>
            <person name="Cai J."/>
            <person name="Camicia F."/>
            <person name="Clark R."/>
            <person name="Cucher M."/>
            <person name="De Silva N."/>
            <person name="Day T.A."/>
            <person name="Deplazes P."/>
            <person name="Estrada K."/>
            <person name="Fernandez C."/>
            <person name="Holland P.W."/>
            <person name="Hou J."/>
            <person name="Hu S."/>
            <person name="Huckvale T."/>
            <person name="Hung S.S."/>
            <person name="Kamenetzky L."/>
            <person name="Keane J.A."/>
            <person name="Kiss F."/>
            <person name="Koziol U."/>
            <person name="Lambert O."/>
            <person name="Liu K."/>
            <person name="Luo X."/>
            <person name="Luo Y."/>
            <person name="Macchiaroli N."/>
            <person name="Nichol S."/>
            <person name="Paps J."/>
            <person name="Parkinson J."/>
            <person name="Pouchkina-Stantcheva N."/>
            <person name="Riddiford N."/>
            <person name="Rosenzvit M."/>
            <person name="Salinas G."/>
            <person name="Wasmuth J.D."/>
            <person name="Zamanian M."/>
            <person name="Zheng Y."/>
            <person name="Cai X."/>
            <person name="Soberon X."/>
            <person name="Olson P.D."/>
            <person name="Laclette J.P."/>
            <person name="Brehm K."/>
            <person name="Berriman M."/>
            <person name="Garciarrubio A."/>
            <person name="Bobes R.J."/>
            <person name="Fragoso G."/>
            <person name="Sanchez-Flores A."/>
            <person name="Estrada K."/>
            <person name="Cevallos M.A."/>
            <person name="Morett E."/>
            <person name="Gonzalez V."/>
            <person name="Portillo T."/>
            <person name="Ochoa-Leyva A."/>
            <person name="Jose M.V."/>
            <person name="Sciutto E."/>
            <person name="Landa A."/>
            <person name="Jimenez L."/>
            <person name="Valdes V."/>
            <person name="Carrero J.C."/>
            <person name="Larralde C."/>
            <person name="Morales-Montor J."/>
            <person name="Limon-Lason J."/>
            <person name="Soberon X."/>
            <person name="Laclette J.P."/>
        </authorList>
    </citation>
    <scope>NUCLEOTIDE SEQUENCE [LARGE SCALE GENOMIC DNA]</scope>
</reference>
<evidence type="ECO:0000313" key="4">
    <source>
        <dbReference type="Proteomes" id="UP000017246"/>
    </source>
</evidence>
<dbReference type="Proteomes" id="UP000017246">
    <property type="component" value="Unassembled WGS sequence"/>
</dbReference>
<keyword evidence="4" id="KW-1185">Reference proteome</keyword>
<dbReference type="EMBL" id="LN902845">
    <property type="protein sequence ID" value="CUT99062.1"/>
    <property type="molecule type" value="Genomic_DNA"/>
</dbReference>
<dbReference type="EMBL" id="LN902845">
    <property type="protein sequence ID" value="CUT99063.1"/>
    <property type="molecule type" value="Genomic_DNA"/>
</dbReference>
<organism evidence="3 4">
    <name type="scientific">Echinococcus multilocularis</name>
    <name type="common">Fox tapeworm</name>
    <dbReference type="NCBI Taxonomy" id="6211"/>
    <lineage>
        <taxon>Eukaryota</taxon>
        <taxon>Metazoa</taxon>
        <taxon>Spiralia</taxon>
        <taxon>Lophotrochozoa</taxon>
        <taxon>Platyhelminthes</taxon>
        <taxon>Cestoda</taxon>
        <taxon>Eucestoda</taxon>
        <taxon>Cyclophyllidea</taxon>
        <taxon>Taeniidae</taxon>
        <taxon>Echinococcus</taxon>
    </lineage>
</organism>
<dbReference type="OrthoDB" id="6264523at2759"/>
<name>U6HPY6_ECHMU</name>